<proteinExistence type="predicted"/>
<dbReference type="Pfam" id="PF08241">
    <property type="entry name" value="Methyltransf_11"/>
    <property type="match status" value="1"/>
</dbReference>
<keyword evidence="2 4" id="KW-0808">Transferase</keyword>
<evidence type="ECO:0000259" key="3">
    <source>
        <dbReference type="Pfam" id="PF08241"/>
    </source>
</evidence>
<protein>
    <submittedName>
        <fullName evidence="4">SAM-dependent methyltransferase, BioC</fullName>
    </submittedName>
</protein>
<dbReference type="GO" id="GO:0008757">
    <property type="term" value="F:S-adenosylmethionine-dependent methyltransferase activity"/>
    <property type="evidence" value="ECO:0007669"/>
    <property type="project" value="InterPro"/>
</dbReference>
<dbReference type="AlphaFoldDB" id="K9H5P4"/>
<gene>
    <name evidence="4" type="ORF">C882_1745</name>
</gene>
<evidence type="ECO:0000313" key="5">
    <source>
        <dbReference type="Proteomes" id="UP000009881"/>
    </source>
</evidence>
<keyword evidence="1 4" id="KW-0489">Methyltransferase</keyword>
<name>K9H5P4_9PROT</name>
<dbReference type="GO" id="GO:0032259">
    <property type="term" value="P:methylation"/>
    <property type="evidence" value="ECO:0007669"/>
    <property type="project" value="UniProtKB-KW"/>
</dbReference>
<dbReference type="EMBL" id="ANHY01000002">
    <property type="protein sequence ID" value="EKV32907.1"/>
    <property type="molecule type" value="Genomic_DNA"/>
</dbReference>
<dbReference type="InterPro" id="IPR050602">
    <property type="entry name" value="Malonyl-ACP_OMT"/>
</dbReference>
<accession>K9H5P4</accession>
<sequence>MSDQMTVFDRATVRRHRDRAAAGLDAFDFLFRESAHRLADRLDDMTRTFPVALDLGCHGGELAAALSPKTGIETLVQADLSPAMAGRAGGLAVTMDEEFLPFAQGSLDAVLSNLSLHWVNDLPGALLQIRHALKPDGLFLAGVLGGETLHELRHCLTQAEVEVEGGLSPRVSPFADGPDLGSLLQRAGFALPVVDSEIITVRYENPLKLLSDLRGMGESNAIAERRKGFMRRATLMRAMQMYMDEFGGDDGRVPATFHIIWMHAWAPHESQQKPLRPGSASARLADALNSEEIGLGVKPGRD</sequence>
<dbReference type="STRING" id="1238182.C882_1745"/>
<dbReference type="CDD" id="cd02440">
    <property type="entry name" value="AdoMet_MTases"/>
    <property type="match status" value="1"/>
</dbReference>
<reference evidence="4 5" key="1">
    <citation type="journal article" date="2013" name="Genome Announc.">
        <title>Draft Genome Sequence of an Alphaproteobacterium, Caenispirillum salinarum AK4(T), Isolated from a Solar Saltern.</title>
        <authorList>
            <person name="Khatri I."/>
            <person name="Singh A."/>
            <person name="Korpole S."/>
            <person name="Pinnaka A.K."/>
            <person name="Subramanian S."/>
        </authorList>
    </citation>
    <scope>NUCLEOTIDE SEQUENCE [LARGE SCALE GENOMIC DNA]</scope>
    <source>
        <strain evidence="4 5">AK4</strain>
    </source>
</reference>
<dbReference type="SUPFAM" id="SSF53335">
    <property type="entry name" value="S-adenosyl-L-methionine-dependent methyltransferases"/>
    <property type="match status" value="1"/>
</dbReference>
<comment type="caution">
    <text evidence="4">The sequence shown here is derived from an EMBL/GenBank/DDBJ whole genome shotgun (WGS) entry which is preliminary data.</text>
</comment>
<dbReference type="PATRIC" id="fig|1238182.3.peg.283"/>
<dbReference type="PANTHER" id="PTHR13090">
    <property type="entry name" value="ARGININE-HYDROXYLASE NDUFAF5, MITOCHONDRIAL"/>
    <property type="match status" value="1"/>
</dbReference>
<dbReference type="Gene3D" id="3.40.50.150">
    <property type="entry name" value="Vaccinia Virus protein VP39"/>
    <property type="match status" value="1"/>
</dbReference>
<evidence type="ECO:0000256" key="1">
    <source>
        <dbReference type="ARBA" id="ARBA00022603"/>
    </source>
</evidence>
<dbReference type="OrthoDB" id="9793723at2"/>
<dbReference type="InterPro" id="IPR029063">
    <property type="entry name" value="SAM-dependent_MTases_sf"/>
</dbReference>
<dbReference type="Proteomes" id="UP000009881">
    <property type="component" value="Unassembled WGS sequence"/>
</dbReference>
<organism evidence="4 5">
    <name type="scientific">Caenispirillum salinarum AK4</name>
    <dbReference type="NCBI Taxonomy" id="1238182"/>
    <lineage>
        <taxon>Bacteria</taxon>
        <taxon>Pseudomonadati</taxon>
        <taxon>Pseudomonadota</taxon>
        <taxon>Alphaproteobacteria</taxon>
        <taxon>Rhodospirillales</taxon>
        <taxon>Novispirillaceae</taxon>
        <taxon>Caenispirillum</taxon>
    </lineage>
</organism>
<dbReference type="eggNOG" id="COG2226">
    <property type="taxonomic scope" value="Bacteria"/>
</dbReference>
<dbReference type="PANTHER" id="PTHR13090:SF1">
    <property type="entry name" value="ARGININE-HYDROXYLASE NDUFAF5, MITOCHONDRIAL"/>
    <property type="match status" value="1"/>
</dbReference>
<evidence type="ECO:0000313" key="4">
    <source>
        <dbReference type="EMBL" id="EKV32907.1"/>
    </source>
</evidence>
<dbReference type="RefSeq" id="WP_009538734.1">
    <property type="nucleotide sequence ID" value="NZ_ANHY01000002.1"/>
</dbReference>
<dbReference type="InterPro" id="IPR013216">
    <property type="entry name" value="Methyltransf_11"/>
</dbReference>
<evidence type="ECO:0000256" key="2">
    <source>
        <dbReference type="ARBA" id="ARBA00022679"/>
    </source>
</evidence>
<keyword evidence="5" id="KW-1185">Reference proteome</keyword>
<feature type="domain" description="Methyltransferase type 11" evidence="3">
    <location>
        <begin position="53"/>
        <end position="140"/>
    </location>
</feature>